<dbReference type="GO" id="GO:0016787">
    <property type="term" value="F:hydrolase activity"/>
    <property type="evidence" value="ECO:0007669"/>
    <property type="project" value="UniProtKB-KW"/>
</dbReference>
<keyword evidence="1" id="KW-1133">Transmembrane helix</keyword>
<dbReference type="EMBL" id="LN483157">
    <property type="protein sequence ID" value="CED83569.1"/>
    <property type="molecule type" value="Genomic_DNA"/>
</dbReference>
<protein>
    <submittedName>
        <fullName evidence="2">SGNH hydrolase-type esterase domain</fullName>
    </submittedName>
</protein>
<accession>A0A0F7SSG4</accession>
<dbReference type="SUPFAM" id="SSF52266">
    <property type="entry name" value="SGNH hydrolase"/>
    <property type="match status" value="1"/>
</dbReference>
<feature type="transmembrane region" description="Helical" evidence="1">
    <location>
        <begin position="12"/>
        <end position="29"/>
    </location>
</feature>
<dbReference type="PANTHER" id="PTHR34407">
    <property type="entry name" value="EXPRESSED PROTEIN"/>
    <property type="match status" value="1"/>
</dbReference>
<reference evidence="2" key="1">
    <citation type="submission" date="2014-08" db="EMBL/GenBank/DDBJ databases">
        <authorList>
            <person name="Sharma Rahul"/>
            <person name="Thines Marco"/>
        </authorList>
    </citation>
    <scope>NUCLEOTIDE SEQUENCE</scope>
</reference>
<organism evidence="2">
    <name type="scientific">Phaffia rhodozyma</name>
    <name type="common">Yeast</name>
    <name type="synonym">Xanthophyllomyces dendrorhous</name>
    <dbReference type="NCBI Taxonomy" id="264483"/>
    <lineage>
        <taxon>Eukaryota</taxon>
        <taxon>Fungi</taxon>
        <taxon>Dikarya</taxon>
        <taxon>Basidiomycota</taxon>
        <taxon>Agaricomycotina</taxon>
        <taxon>Tremellomycetes</taxon>
        <taxon>Cystofilobasidiales</taxon>
        <taxon>Mrakiaceae</taxon>
        <taxon>Phaffia</taxon>
    </lineage>
</organism>
<proteinExistence type="predicted"/>
<keyword evidence="1" id="KW-0812">Transmembrane</keyword>
<keyword evidence="2" id="KW-0378">Hydrolase</keyword>
<evidence type="ECO:0000313" key="2">
    <source>
        <dbReference type="EMBL" id="CED83569.1"/>
    </source>
</evidence>
<dbReference type="AlphaFoldDB" id="A0A0F7SSG4"/>
<dbReference type="PANTHER" id="PTHR34407:SF1">
    <property type="entry name" value="SGNH HYDROLASE-TYPE ESTERASE DOMAIN-CONTAINING PROTEIN"/>
    <property type="match status" value="1"/>
</dbReference>
<keyword evidence="1" id="KW-0472">Membrane</keyword>
<name>A0A0F7SSG4_PHARH</name>
<evidence type="ECO:0000256" key="1">
    <source>
        <dbReference type="SAM" id="Phobius"/>
    </source>
</evidence>
<sequence length="531" mass="58739">MNTRYASRSQLMVYVPWAILSVVLVHTLLRFSADPIYTHPADASPVVKSIVSSFASFPKAHSLSLPSRRIPTLSRKKQQALTTIPSIPPWVDQILVPETGKTGEIASNGECMIGSFGWEECGINDRFCAAYGEDAIARSRIYTGQTKRLRRVMRKAARGEPITMGILGGSVTCGQTLNEKHHRNYKYQLAEWWEYAFPDSNLTFIDGSVAAQGSAFFSVCFGAYIPHDVDIIFVESAINDQYMEKDAKGMESLMRGLMILPQQPAIIFLQTFGLMFDKIATGGSLHIDVAAYYDHPVLSSRQIILPKILDDPESVGDYFGPFGDGTVDLRHYGYGGHMVMADITIQFLSSVFCKVQHDRFLHGIEPETPLVQPPADIPRLRLMEPYDPKHIVPIYAPTCNSTTSKFRPITPSSPTAWSTVVINRKTFLAGNNPGDEVRFKINLLAAATIQINHLRSSTYNLGTATCYLEAYGPESAVTLDGYWSQKISVGDLATIKENAEVGEHEIICRVGEVTNSPSGGHKFLIVSIQSF</sequence>